<dbReference type="GeneID" id="25286857"/>
<dbReference type="AlphaFoldDB" id="A0A072NX21"/>
<dbReference type="EMBL" id="AMGV01000020">
    <property type="protein sequence ID" value="KEF51972.1"/>
    <property type="molecule type" value="Genomic_DNA"/>
</dbReference>
<dbReference type="RefSeq" id="XP_013254562.1">
    <property type="nucleotide sequence ID" value="XM_013399108.1"/>
</dbReference>
<evidence type="ECO:0000313" key="3">
    <source>
        <dbReference type="Proteomes" id="UP000027920"/>
    </source>
</evidence>
<dbReference type="VEuPathDB" id="FungiDB:A1O9_11962"/>
<name>A0A072NX21_9EURO</name>
<dbReference type="STRING" id="1182545.A0A072NX21"/>
<dbReference type="Proteomes" id="UP000027920">
    <property type="component" value="Unassembled WGS sequence"/>
</dbReference>
<gene>
    <name evidence="2" type="ORF">A1O9_11962</name>
</gene>
<comment type="caution">
    <text evidence="2">The sequence shown here is derived from an EMBL/GenBank/DDBJ whole genome shotgun (WGS) entry which is preliminary data.</text>
</comment>
<reference evidence="2 3" key="1">
    <citation type="submission" date="2013-03" db="EMBL/GenBank/DDBJ databases">
        <title>The Genome Sequence of Exophiala aquamarina CBS 119918.</title>
        <authorList>
            <consortium name="The Broad Institute Genomics Platform"/>
            <person name="Cuomo C."/>
            <person name="de Hoog S."/>
            <person name="Gorbushina A."/>
            <person name="Walker B."/>
            <person name="Young S.K."/>
            <person name="Zeng Q."/>
            <person name="Gargeya S."/>
            <person name="Fitzgerald M."/>
            <person name="Haas B."/>
            <person name="Abouelleil A."/>
            <person name="Allen A.W."/>
            <person name="Alvarado L."/>
            <person name="Arachchi H.M."/>
            <person name="Berlin A.M."/>
            <person name="Chapman S.B."/>
            <person name="Gainer-Dewar J."/>
            <person name="Goldberg J."/>
            <person name="Griggs A."/>
            <person name="Gujja S."/>
            <person name="Hansen M."/>
            <person name="Howarth C."/>
            <person name="Imamovic A."/>
            <person name="Ireland A."/>
            <person name="Larimer J."/>
            <person name="McCowan C."/>
            <person name="Murphy C."/>
            <person name="Pearson M."/>
            <person name="Poon T.W."/>
            <person name="Priest M."/>
            <person name="Roberts A."/>
            <person name="Saif S."/>
            <person name="Shea T."/>
            <person name="Sisk P."/>
            <person name="Sykes S."/>
            <person name="Wortman J."/>
            <person name="Nusbaum C."/>
            <person name="Birren B."/>
        </authorList>
    </citation>
    <scope>NUCLEOTIDE SEQUENCE [LARGE SCALE GENOMIC DNA]</scope>
    <source>
        <strain evidence="2 3">CBS 119918</strain>
    </source>
</reference>
<evidence type="ECO:0000313" key="2">
    <source>
        <dbReference type="EMBL" id="KEF51972.1"/>
    </source>
</evidence>
<protein>
    <submittedName>
        <fullName evidence="2">Uncharacterized protein</fullName>
    </submittedName>
</protein>
<accession>A0A072NX21</accession>
<proteinExistence type="predicted"/>
<keyword evidence="3" id="KW-1185">Reference proteome</keyword>
<organism evidence="2 3">
    <name type="scientific">Exophiala aquamarina CBS 119918</name>
    <dbReference type="NCBI Taxonomy" id="1182545"/>
    <lineage>
        <taxon>Eukaryota</taxon>
        <taxon>Fungi</taxon>
        <taxon>Dikarya</taxon>
        <taxon>Ascomycota</taxon>
        <taxon>Pezizomycotina</taxon>
        <taxon>Eurotiomycetes</taxon>
        <taxon>Chaetothyriomycetidae</taxon>
        <taxon>Chaetothyriales</taxon>
        <taxon>Herpotrichiellaceae</taxon>
        <taxon>Exophiala</taxon>
    </lineage>
</organism>
<dbReference type="OrthoDB" id="10251155at2759"/>
<feature type="region of interest" description="Disordered" evidence="1">
    <location>
        <begin position="197"/>
        <end position="235"/>
    </location>
</feature>
<dbReference type="HOGENOM" id="CLU_1070345_0_0_1"/>
<evidence type="ECO:0000256" key="1">
    <source>
        <dbReference type="SAM" id="MobiDB-lite"/>
    </source>
</evidence>
<sequence length="268" mass="30047">MGRFTQLEIRNAPSKDHATAIEDYLYRWTKYLPEQLRLNHKVHTYQSIKPYILESRQLNVLYLTTIFLLYRLKTLEGSFPTAAVIAASTLAGVFEDFLARDEVRDLKTLALAQEEMKKWPSANGNIASTDRMYKLTVATQKKATGLPESTLTPYQAEFFGGCDLTLCRMSTILARKPEASGGEDRGEVHFNTTSQQILPVTGDPSDLIPMPPPQYNQSDGLGQKSLPEPPSDADEPMTFDKIFQEEVGQSNGAIGDWLFWDSLAFDAN</sequence>